<dbReference type="WBParaSite" id="Gr19_v10_g3525.t1">
    <property type="protein sequence ID" value="Gr19_v10_g3525.t1"/>
    <property type="gene ID" value="Gr19_v10_g3525"/>
</dbReference>
<evidence type="ECO:0000313" key="1">
    <source>
        <dbReference type="Proteomes" id="UP000887572"/>
    </source>
</evidence>
<sequence>MNAAIKEYKALDLVIYFNYFALDFEHFFFAQRFVASDSEPDIQARSQKKDDNFSAKNLLLRRYTHEESTYSFLKYAKCIGKKKNKKRECAILNWHKKSTALKQQEQRKNVPGSEEKTLNGLLSWTSTRTPLSQEDWSLATHVTPQRAAVHKNTVRYNETGKINWE</sequence>
<organism evidence="1 2">
    <name type="scientific">Globodera rostochiensis</name>
    <name type="common">Golden nematode worm</name>
    <name type="synonym">Heterodera rostochiensis</name>
    <dbReference type="NCBI Taxonomy" id="31243"/>
    <lineage>
        <taxon>Eukaryota</taxon>
        <taxon>Metazoa</taxon>
        <taxon>Ecdysozoa</taxon>
        <taxon>Nematoda</taxon>
        <taxon>Chromadorea</taxon>
        <taxon>Rhabditida</taxon>
        <taxon>Tylenchina</taxon>
        <taxon>Tylenchomorpha</taxon>
        <taxon>Tylenchoidea</taxon>
        <taxon>Heteroderidae</taxon>
        <taxon>Heteroderinae</taxon>
        <taxon>Globodera</taxon>
    </lineage>
</organism>
<protein>
    <submittedName>
        <fullName evidence="2">Uncharacterized protein</fullName>
    </submittedName>
</protein>
<name>A0A914HRC3_GLORO</name>
<evidence type="ECO:0000313" key="2">
    <source>
        <dbReference type="WBParaSite" id="Gr19_v10_g3525.t1"/>
    </source>
</evidence>
<proteinExistence type="predicted"/>
<keyword evidence="1" id="KW-1185">Reference proteome</keyword>
<dbReference type="AlphaFoldDB" id="A0A914HRC3"/>
<accession>A0A914HRC3</accession>
<dbReference type="Proteomes" id="UP000887572">
    <property type="component" value="Unplaced"/>
</dbReference>
<reference evidence="2" key="1">
    <citation type="submission" date="2022-11" db="UniProtKB">
        <authorList>
            <consortium name="WormBaseParasite"/>
        </authorList>
    </citation>
    <scope>IDENTIFICATION</scope>
</reference>